<feature type="domain" description="HTH myb-type" evidence="9">
    <location>
        <begin position="65"/>
        <end position="119"/>
    </location>
</feature>
<dbReference type="PANTHER" id="PTHR12802:SF155">
    <property type="entry name" value="DEUBIQUITINASE MYSM1"/>
    <property type="match status" value="1"/>
</dbReference>
<evidence type="ECO:0000256" key="4">
    <source>
        <dbReference type="ARBA" id="ARBA00023163"/>
    </source>
</evidence>
<dbReference type="GO" id="GO:0010468">
    <property type="term" value="P:regulation of gene expression"/>
    <property type="evidence" value="ECO:0007669"/>
    <property type="project" value="UniProtKB-ARBA"/>
</dbReference>
<evidence type="ECO:0000256" key="5">
    <source>
        <dbReference type="ARBA" id="ARBA00023242"/>
    </source>
</evidence>
<dbReference type="OrthoDB" id="118550at2759"/>
<dbReference type="SUPFAM" id="SSF46689">
    <property type="entry name" value="Homeodomain-like"/>
    <property type="match status" value="1"/>
</dbReference>
<gene>
    <name evidence="10" type="ORF">EZV62_004769</name>
</gene>
<dbReference type="NCBIfam" id="TIGR01557">
    <property type="entry name" value="myb_SHAQKYF"/>
    <property type="match status" value="1"/>
</dbReference>
<feature type="domain" description="Myb-like" evidence="7">
    <location>
        <begin position="65"/>
        <end position="115"/>
    </location>
</feature>
<keyword evidence="3" id="KW-0238">DNA-binding</keyword>
<dbReference type="InterPro" id="IPR009057">
    <property type="entry name" value="Homeodomain-like_sf"/>
</dbReference>
<dbReference type="Proteomes" id="UP000323000">
    <property type="component" value="Chromosome 2"/>
</dbReference>
<dbReference type="PROSITE" id="PS50090">
    <property type="entry name" value="MYB_LIKE"/>
    <property type="match status" value="1"/>
</dbReference>
<dbReference type="InterPro" id="IPR001005">
    <property type="entry name" value="SANT/Myb"/>
</dbReference>
<comment type="caution">
    <text evidence="10">The sequence shown here is derived from an EMBL/GenBank/DDBJ whole genome shotgun (WGS) entry which is preliminary data.</text>
</comment>
<dbReference type="SMART" id="SM00717">
    <property type="entry name" value="SANT"/>
    <property type="match status" value="1"/>
</dbReference>
<evidence type="ECO:0000256" key="6">
    <source>
        <dbReference type="SAM" id="MobiDB-lite"/>
    </source>
</evidence>
<keyword evidence="4" id="KW-0804">Transcription</keyword>
<dbReference type="PROSITE" id="PS51293">
    <property type="entry name" value="SANT"/>
    <property type="match status" value="1"/>
</dbReference>
<feature type="domain" description="SANT" evidence="8">
    <location>
        <begin position="68"/>
        <end position="119"/>
    </location>
</feature>
<dbReference type="FunFam" id="1.10.10.60:FF:000023">
    <property type="entry name" value="protein REVEILLE 6 isoform X1"/>
    <property type="match status" value="1"/>
</dbReference>
<dbReference type="CDD" id="cd00167">
    <property type="entry name" value="SANT"/>
    <property type="match status" value="1"/>
</dbReference>
<evidence type="ECO:0000259" key="7">
    <source>
        <dbReference type="PROSITE" id="PS50090"/>
    </source>
</evidence>
<evidence type="ECO:0000259" key="8">
    <source>
        <dbReference type="PROSITE" id="PS51293"/>
    </source>
</evidence>
<feature type="compositionally biased region" description="Polar residues" evidence="6">
    <location>
        <begin position="162"/>
        <end position="188"/>
    </location>
</feature>
<name>A0A5C7ILV9_9ROSI</name>
<dbReference type="InterPro" id="IPR006447">
    <property type="entry name" value="Myb_dom_plants"/>
</dbReference>
<dbReference type="GO" id="GO:0003677">
    <property type="term" value="F:DNA binding"/>
    <property type="evidence" value="ECO:0007669"/>
    <property type="project" value="UniProtKB-KW"/>
</dbReference>
<dbReference type="Gene3D" id="1.10.10.60">
    <property type="entry name" value="Homeodomain-like"/>
    <property type="match status" value="1"/>
</dbReference>
<dbReference type="Pfam" id="PF00249">
    <property type="entry name" value="Myb_DNA-binding"/>
    <property type="match status" value="1"/>
</dbReference>
<accession>A0A5C7ILV9</accession>
<sequence length="507" mass="55694">MVLGFMISPAMAIQNKCEGSHPNSVLPAANELGSSAGLHNATGLQLNDQFPYGNDYAPKARKPYTITKQRERWTEEEHKKFLEALKLYGRAWRKIEEHVGSKTAVQIRSHAQKFFSKVVRETSGNNTIPMEPLEIPPPRPKRKPMHPYPRKLAHSLVKESLSPVQTMRSSSPNLSVSEQENQSPTSVLSAAGSDASGSTDSNPSSGSLSPVSTAAPAHSVGFKLSQPNSLSKENGSLLPVVVTAVSLPDKQSPTVQNALKLGPLPEVSAKEASAPMEACTRSLKLFGRTVLVTNSHRPSSPTVGTSKSLRLDTHEVKPLQLLPQKFTGTESWSGDTKSTRNHLLHTVSGSLYYMQFPTENSNLVDTGSGAPIPQWSFYGGMAFPITPYHKQESVKIVLDSNLGEVQDKQFEKEGSWTGSSCTSVEDENDNFDKNSDMETQSCQRTLDKEEKEPDSVFELKQSEKSAFSAIRGAKGFVPYKRRVAERDSQSSRIGIDEREEQRIRLSL</sequence>
<dbReference type="InterPro" id="IPR017930">
    <property type="entry name" value="Myb_dom"/>
</dbReference>
<evidence type="ECO:0000256" key="3">
    <source>
        <dbReference type="ARBA" id="ARBA00023125"/>
    </source>
</evidence>
<organism evidence="10 11">
    <name type="scientific">Acer yangbiense</name>
    <dbReference type="NCBI Taxonomy" id="1000413"/>
    <lineage>
        <taxon>Eukaryota</taxon>
        <taxon>Viridiplantae</taxon>
        <taxon>Streptophyta</taxon>
        <taxon>Embryophyta</taxon>
        <taxon>Tracheophyta</taxon>
        <taxon>Spermatophyta</taxon>
        <taxon>Magnoliopsida</taxon>
        <taxon>eudicotyledons</taxon>
        <taxon>Gunneridae</taxon>
        <taxon>Pentapetalae</taxon>
        <taxon>rosids</taxon>
        <taxon>malvids</taxon>
        <taxon>Sapindales</taxon>
        <taxon>Sapindaceae</taxon>
        <taxon>Hippocastanoideae</taxon>
        <taxon>Acereae</taxon>
        <taxon>Acer</taxon>
    </lineage>
</organism>
<feature type="region of interest" description="Disordered" evidence="6">
    <location>
        <begin position="125"/>
        <end position="214"/>
    </location>
</feature>
<protein>
    <submittedName>
        <fullName evidence="10">Uncharacterized protein</fullName>
    </submittedName>
</protein>
<reference evidence="11" key="1">
    <citation type="journal article" date="2019" name="Gigascience">
        <title>De novo genome assembly of the endangered Acer yangbiense, a plant species with extremely small populations endemic to Yunnan Province, China.</title>
        <authorList>
            <person name="Yang J."/>
            <person name="Wariss H.M."/>
            <person name="Tao L."/>
            <person name="Zhang R."/>
            <person name="Yun Q."/>
            <person name="Hollingsworth P."/>
            <person name="Dao Z."/>
            <person name="Luo G."/>
            <person name="Guo H."/>
            <person name="Ma Y."/>
            <person name="Sun W."/>
        </authorList>
    </citation>
    <scope>NUCLEOTIDE SEQUENCE [LARGE SCALE GENOMIC DNA]</scope>
    <source>
        <strain evidence="11">cv. Malutang</strain>
    </source>
</reference>
<keyword evidence="11" id="KW-1185">Reference proteome</keyword>
<dbReference type="EMBL" id="VAHF01000002">
    <property type="protein sequence ID" value="TXG69834.1"/>
    <property type="molecule type" value="Genomic_DNA"/>
</dbReference>
<keyword evidence="5" id="KW-0539">Nucleus</keyword>
<feature type="compositionally biased region" description="Basic residues" evidence="6">
    <location>
        <begin position="139"/>
        <end position="153"/>
    </location>
</feature>
<feature type="region of interest" description="Disordered" evidence="6">
    <location>
        <begin position="411"/>
        <end position="440"/>
    </location>
</feature>
<dbReference type="GO" id="GO:0005634">
    <property type="term" value="C:nucleus"/>
    <property type="evidence" value="ECO:0007669"/>
    <property type="project" value="UniProtKB-SubCell"/>
</dbReference>
<evidence type="ECO:0000313" key="10">
    <source>
        <dbReference type="EMBL" id="TXG69834.1"/>
    </source>
</evidence>
<dbReference type="PANTHER" id="PTHR12802">
    <property type="entry name" value="SWI/SNF COMPLEX-RELATED"/>
    <property type="match status" value="1"/>
</dbReference>
<evidence type="ECO:0000256" key="1">
    <source>
        <dbReference type="ARBA" id="ARBA00004123"/>
    </source>
</evidence>
<keyword evidence="2" id="KW-0805">Transcription regulation</keyword>
<evidence type="ECO:0000259" key="9">
    <source>
        <dbReference type="PROSITE" id="PS51294"/>
    </source>
</evidence>
<proteinExistence type="predicted"/>
<dbReference type="AlphaFoldDB" id="A0A5C7ILV9"/>
<dbReference type="PROSITE" id="PS51294">
    <property type="entry name" value="HTH_MYB"/>
    <property type="match status" value="1"/>
</dbReference>
<feature type="compositionally biased region" description="Low complexity" evidence="6">
    <location>
        <begin position="189"/>
        <end position="214"/>
    </location>
</feature>
<evidence type="ECO:0000313" key="11">
    <source>
        <dbReference type="Proteomes" id="UP000323000"/>
    </source>
</evidence>
<dbReference type="InterPro" id="IPR017884">
    <property type="entry name" value="SANT_dom"/>
</dbReference>
<evidence type="ECO:0000256" key="2">
    <source>
        <dbReference type="ARBA" id="ARBA00023015"/>
    </source>
</evidence>
<comment type="subcellular location">
    <subcellularLocation>
        <location evidence="1">Nucleus</location>
    </subcellularLocation>
</comment>